<gene>
    <name evidence="2" type="ORF">FGF68_03705</name>
</gene>
<dbReference type="InterPro" id="IPR007403">
    <property type="entry name" value="DUF456"/>
</dbReference>
<comment type="caution">
    <text evidence="2">The sequence shown here is derived from an EMBL/GenBank/DDBJ whole genome shotgun (WGS) entry which is preliminary data.</text>
</comment>
<dbReference type="PANTHER" id="PTHR39165">
    <property type="entry name" value="IG HYPOTHETICAL 17883"/>
    <property type="match status" value="1"/>
</dbReference>
<evidence type="ECO:0000313" key="2">
    <source>
        <dbReference type="EMBL" id="TNJ37336.1"/>
    </source>
</evidence>
<feature type="transmembrane region" description="Helical" evidence="1">
    <location>
        <begin position="32"/>
        <end position="50"/>
    </location>
</feature>
<dbReference type="AlphaFoldDB" id="A0A5C4S1H1"/>
<dbReference type="PANTHER" id="PTHR39165:SF1">
    <property type="entry name" value="DUF456 DOMAIN-CONTAINING PROTEIN"/>
    <property type="match status" value="1"/>
</dbReference>
<name>A0A5C4S1H1_PROVB</name>
<evidence type="ECO:0000256" key="1">
    <source>
        <dbReference type="SAM" id="Phobius"/>
    </source>
</evidence>
<dbReference type="Pfam" id="PF04306">
    <property type="entry name" value="DUF456"/>
    <property type="match status" value="1"/>
</dbReference>
<dbReference type="RefSeq" id="WP_068866746.1">
    <property type="nucleotide sequence ID" value="NZ_VDCI01000002.1"/>
</dbReference>
<feature type="transmembrane region" description="Helical" evidence="1">
    <location>
        <begin position="132"/>
        <end position="159"/>
    </location>
</feature>
<keyword evidence="1" id="KW-1133">Transmembrane helix</keyword>
<protein>
    <submittedName>
        <fullName evidence="2">DUF456 family protein</fullName>
    </submittedName>
</protein>
<proteinExistence type="predicted"/>
<organism evidence="2 3">
    <name type="scientific">Prosthecochloris vibrioformis</name>
    <name type="common">Chlorobium vibrioforme</name>
    <dbReference type="NCBI Taxonomy" id="1098"/>
    <lineage>
        <taxon>Bacteria</taxon>
        <taxon>Pseudomonadati</taxon>
        <taxon>Chlorobiota</taxon>
        <taxon>Chlorobiia</taxon>
        <taxon>Chlorobiales</taxon>
        <taxon>Chlorobiaceae</taxon>
        <taxon>Prosthecochloris</taxon>
    </lineage>
</organism>
<sequence length="162" mass="16806">MEEYSVILWGVALLLVILGIAGMFLPALPGILLVFAGLFCAAWAEGFMYVGQYTLLVLALLAFLGYALDFLAGAFGASRFGGGTYAFVGGAAGAAFGLFFGLPGVLLGPFLGAAAGEFYYRRDTSLALKAGVGAWIGIVLGSAARVAILFIMLGVFIIARLF</sequence>
<keyword evidence="1" id="KW-0472">Membrane</keyword>
<dbReference type="EMBL" id="VDCI01000002">
    <property type="protein sequence ID" value="TNJ37336.1"/>
    <property type="molecule type" value="Genomic_DNA"/>
</dbReference>
<feature type="transmembrane region" description="Helical" evidence="1">
    <location>
        <begin position="56"/>
        <end position="77"/>
    </location>
</feature>
<reference evidence="2 3" key="1">
    <citation type="submission" date="2019-05" db="EMBL/GenBank/DDBJ databases">
        <title>Draft Whole-Genome sequence of the green sulfur bacterium Prosthecochloris vibrioformis DSM 260.</title>
        <authorList>
            <person name="Meyer T.E."/>
            <person name="Kyndt J.A."/>
        </authorList>
    </citation>
    <scope>NUCLEOTIDE SEQUENCE [LARGE SCALE GENOMIC DNA]</scope>
    <source>
        <strain evidence="2 3">DSM 260</strain>
    </source>
</reference>
<accession>A0A5C4S1H1</accession>
<evidence type="ECO:0000313" key="3">
    <source>
        <dbReference type="Proteomes" id="UP000309544"/>
    </source>
</evidence>
<keyword evidence="1" id="KW-0812">Transmembrane</keyword>
<feature type="transmembrane region" description="Helical" evidence="1">
    <location>
        <begin position="6"/>
        <end position="25"/>
    </location>
</feature>
<dbReference type="Proteomes" id="UP000309544">
    <property type="component" value="Unassembled WGS sequence"/>
</dbReference>
<keyword evidence="3" id="KW-1185">Reference proteome</keyword>
<feature type="transmembrane region" description="Helical" evidence="1">
    <location>
        <begin position="84"/>
        <end position="112"/>
    </location>
</feature>